<keyword evidence="1" id="KW-0472">Membrane</keyword>
<gene>
    <name evidence="2" type="ORF">D1012_12340</name>
</gene>
<keyword evidence="3" id="KW-1185">Reference proteome</keyword>
<feature type="transmembrane region" description="Helical" evidence="1">
    <location>
        <begin position="6"/>
        <end position="31"/>
    </location>
</feature>
<sequence>MTFSRIAVTTAAVLVSVICLIFLADGVRVFFVHYNASKNAKAAQDAISACYEPQYEDPKAEKRRVGWCIDAATRK</sequence>
<evidence type="ECO:0000256" key="1">
    <source>
        <dbReference type="SAM" id="Phobius"/>
    </source>
</evidence>
<organism evidence="2 3">
    <name type="scientific">Pseudotabrizicola alkalilacus</name>
    <dbReference type="NCBI Taxonomy" id="2305252"/>
    <lineage>
        <taxon>Bacteria</taxon>
        <taxon>Pseudomonadati</taxon>
        <taxon>Pseudomonadota</taxon>
        <taxon>Alphaproteobacteria</taxon>
        <taxon>Rhodobacterales</taxon>
        <taxon>Paracoccaceae</taxon>
        <taxon>Pseudotabrizicola</taxon>
    </lineage>
</organism>
<keyword evidence="1" id="KW-0812">Transmembrane</keyword>
<evidence type="ECO:0000313" key="3">
    <source>
        <dbReference type="Proteomes" id="UP000284547"/>
    </source>
</evidence>
<dbReference type="AlphaFoldDB" id="A0A411Z1J5"/>
<keyword evidence="1" id="KW-1133">Transmembrane helix</keyword>
<comment type="caution">
    <text evidence="2">The sequence shown here is derived from an EMBL/GenBank/DDBJ whole genome shotgun (WGS) entry which is preliminary data.</text>
</comment>
<evidence type="ECO:0000313" key="2">
    <source>
        <dbReference type="EMBL" id="RGP36933.1"/>
    </source>
</evidence>
<dbReference type="EMBL" id="QWEY01000006">
    <property type="protein sequence ID" value="RGP36933.1"/>
    <property type="molecule type" value="Genomic_DNA"/>
</dbReference>
<name>A0A411Z1J5_9RHOB</name>
<dbReference type="Proteomes" id="UP000284547">
    <property type="component" value="Unassembled WGS sequence"/>
</dbReference>
<protein>
    <submittedName>
        <fullName evidence="2">Uncharacterized protein</fullName>
    </submittedName>
</protein>
<proteinExistence type="predicted"/>
<accession>A0A411Z1J5</accession>
<reference evidence="2 3" key="1">
    <citation type="submission" date="2018-08" db="EMBL/GenBank/DDBJ databases">
        <title>Flavobacterium tibetense sp. nov., isolated from a wetland YonghuCo on Tibetan Plateau.</title>
        <authorList>
            <person name="Phurbu D."/>
            <person name="Lu H."/>
            <person name="Xing P."/>
        </authorList>
    </citation>
    <scope>NUCLEOTIDE SEQUENCE [LARGE SCALE GENOMIC DNA]</scope>
    <source>
        <strain evidence="2 3">DJC</strain>
    </source>
</reference>